<proteinExistence type="predicted"/>
<protein>
    <submittedName>
        <fullName evidence="2">DUF2278 family protein</fullName>
    </submittedName>
</protein>
<name>A0A4R5UPP5_9HYPH</name>
<feature type="region of interest" description="Disordered" evidence="1">
    <location>
        <begin position="217"/>
        <end position="254"/>
    </location>
</feature>
<evidence type="ECO:0000313" key="3">
    <source>
        <dbReference type="Proteomes" id="UP000295238"/>
    </source>
</evidence>
<feature type="compositionally biased region" description="Pro residues" evidence="1">
    <location>
        <begin position="221"/>
        <end position="240"/>
    </location>
</feature>
<accession>A0A4R5UPP5</accession>
<evidence type="ECO:0000256" key="1">
    <source>
        <dbReference type="SAM" id="MobiDB-lite"/>
    </source>
</evidence>
<dbReference type="InterPro" id="IPR019268">
    <property type="entry name" value="DUF2278"/>
</dbReference>
<keyword evidence="3" id="KW-1185">Reference proteome</keyword>
<gene>
    <name evidence="2" type="ORF">E2F50_02660</name>
</gene>
<dbReference type="AlphaFoldDB" id="A0A4R5UPP5"/>
<reference evidence="2 3" key="1">
    <citation type="submission" date="2019-03" db="EMBL/GenBank/DDBJ databases">
        <title>Rhizobium sp. nov., an bacterium isolated from biocrust in Mu Us Desert.</title>
        <authorList>
            <person name="Lixiong L."/>
        </authorList>
    </citation>
    <scope>NUCLEOTIDE SEQUENCE [LARGE SCALE GENOMIC DNA]</scope>
    <source>
        <strain evidence="2 3">SPY-1</strain>
    </source>
</reference>
<dbReference type="SUPFAM" id="SSF74853">
    <property type="entry name" value="Lamin A/C globular tail domain"/>
    <property type="match status" value="1"/>
</dbReference>
<sequence length="368" mass="39652">MPLKSYGVLVGKCVEIRREDEDTASPHVSLFIQAGGQRFRAAINVKSSVAPSEVVYYFAQDFRHPVLERLVDLPEGFNKLAQTPSSGALDYIRGNLFPFQDVIALPANLPGLDNDLSDIVESLARRAIDDAQTRIFVFGEPFPDGIHDVHMNQGNVRKFERDDGVWQDGGLMIHSPGLSRWSAVFLAFQSQAIHTDDQTGHLEPGSLMFEDIVNGRAAPVKPAPGEPLPDQPLPDQPGPEQPKSGKPLPEPGQGDRLVRIVSAMVNPQGMEGQPGFAGEGEWVQLINLLPQDVELGGWAILNRNKGRSEIEAGTVLPGAGFLRVAINATAPLGNSGGLITLVDAQGLKVDGVSYTAAAARREGFPMGF</sequence>
<organism evidence="2 3">
    <name type="scientific">Rhizobium deserti</name>
    <dbReference type="NCBI Taxonomy" id="2547961"/>
    <lineage>
        <taxon>Bacteria</taxon>
        <taxon>Pseudomonadati</taxon>
        <taxon>Pseudomonadota</taxon>
        <taxon>Alphaproteobacteria</taxon>
        <taxon>Hyphomicrobiales</taxon>
        <taxon>Rhizobiaceae</taxon>
        <taxon>Rhizobium/Agrobacterium group</taxon>
        <taxon>Rhizobium</taxon>
    </lineage>
</organism>
<dbReference type="InterPro" id="IPR036415">
    <property type="entry name" value="Lamin_tail_dom_sf"/>
</dbReference>
<dbReference type="OrthoDB" id="291334at2"/>
<dbReference type="Proteomes" id="UP000295238">
    <property type="component" value="Unassembled WGS sequence"/>
</dbReference>
<evidence type="ECO:0000313" key="2">
    <source>
        <dbReference type="EMBL" id="TDK39764.1"/>
    </source>
</evidence>
<comment type="caution">
    <text evidence="2">The sequence shown here is derived from an EMBL/GenBank/DDBJ whole genome shotgun (WGS) entry which is preliminary data.</text>
</comment>
<dbReference type="EMBL" id="SMTL01000001">
    <property type="protein sequence ID" value="TDK39764.1"/>
    <property type="molecule type" value="Genomic_DNA"/>
</dbReference>
<dbReference type="Pfam" id="PF10042">
    <property type="entry name" value="DUF2278"/>
    <property type="match status" value="1"/>
</dbReference>
<dbReference type="RefSeq" id="WP_133314504.1">
    <property type="nucleotide sequence ID" value="NZ_SMTL01000001.1"/>
</dbReference>